<dbReference type="Pfam" id="PF09364">
    <property type="entry name" value="XFP_N"/>
    <property type="match status" value="1"/>
</dbReference>
<name>A0A7C1W2M9_9GAMM</name>
<dbReference type="Proteomes" id="UP000886384">
    <property type="component" value="Unassembled WGS sequence"/>
</dbReference>
<feature type="non-terminal residue" evidence="2">
    <location>
        <position position="53"/>
    </location>
</feature>
<dbReference type="InterPro" id="IPR018970">
    <property type="entry name" value="Xul5P/Fru6P_PKetolase_N"/>
</dbReference>
<dbReference type="GO" id="GO:0016832">
    <property type="term" value="F:aldehyde-lyase activity"/>
    <property type="evidence" value="ECO:0007669"/>
    <property type="project" value="InterPro"/>
</dbReference>
<dbReference type="Gene3D" id="3.40.50.970">
    <property type="match status" value="1"/>
</dbReference>
<dbReference type="GO" id="GO:0005975">
    <property type="term" value="P:carbohydrate metabolic process"/>
    <property type="evidence" value="ECO:0007669"/>
    <property type="project" value="InterPro"/>
</dbReference>
<gene>
    <name evidence="2" type="ORF">ENI26_13685</name>
</gene>
<organism evidence="2">
    <name type="scientific">Methylophaga aminisulfidivorans</name>
    <dbReference type="NCBI Taxonomy" id="230105"/>
    <lineage>
        <taxon>Bacteria</taxon>
        <taxon>Pseudomonadati</taxon>
        <taxon>Pseudomonadota</taxon>
        <taxon>Gammaproteobacteria</taxon>
        <taxon>Thiotrichales</taxon>
        <taxon>Piscirickettsiaceae</taxon>
        <taxon>Methylophaga</taxon>
    </lineage>
</organism>
<protein>
    <recommendedName>
        <fullName evidence="1">Xylulose 5-phosphate/Fructose 6-phosphate phosphoketolase N-terminal domain-containing protein</fullName>
    </recommendedName>
</protein>
<evidence type="ECO:0000259" key="1">
    <source>
        <dbReference type="Pfam" id="PF09364"/>
    </source>
</evidence>
<accession>A0A7C1W2M9</accession>
<feature type="domain" description="Xylulose 5-phosphate/Fructose 6-phosphate phosphoketolase N-terminal" evidence="1">
    <location>
        <begin position="11"/>
        <end position="53"/>
    </location>
</feature>
<evidence type="ECO:0000313" key="2">
    <source>
        <dbReference type="EMBL" id="HEC75397.1"/>
    </source>
</evidence>
<sequence length="53" mass="6056">MNSTFSATPLDAKSLSNINDYWRACNYLAAGMIYLQDNPLLRKPLEADHIKNR</sequence>
<comment type="caution">
    <text evidence="2">The sequence shown here is derived from an EMBL/GenBank/DDBJ whole genome shotgun (WGS) entry which is preliminary data.</text>
</comment>
<dbReference type="InterPro" id="IPR005593">
    <property type="entry name" value="Xul5P/Fru6P_PKetolase"/>
</dbReference>
<dbReference type="PANTHER" id="PTHR31273:SF0">
    <property type="entry name" value="PHOSPHOKETOLASE-RELATED"/>
    <property type="match status" value="1"/>
</dbReference>
<proteinExistence type="predicted"/>
<dbReference type="PANTHER" id="PTHR31273">
    <property type="entry name" value="PHOSPHOKETOLASE-RELATED"/>
    <property type="match status" value="1"/>
</dbReference>
<dbReference type="AlphaFoldDB" id="A0A7C1W2M9"/>
<dbReference type="EMBL" id="DRHY01000317">
    <property type="protein sequence ID" value="HEC75397.1"/>
    <property type="molecule type" value="Genomic_DNA"/>
</dbReference>
<reference evidence="2" key="1">
    <citation type="journal article" date="2020" name="mSystems">
        <title>Genome- and Community-Level Interaction Insights into Carbon Utilization and Element Cycling Functions of Hydrothermarchaeota in Hydrothermal Sediment.</title>
        <authorList>
            <person name="Zhou Z."/>
            <person name="Liu Y."/>
            <person name="Xu W."/>
            <person name="Pan J."/>
            <person name="Luo Z.H."/>
            <person name="Li M."/>
        </authorList>
    </citation>
    <scope>NUCLEOTIDE SEQUENCE [LARGE SCALE GENOMIC DNA]</scope>
    <source>
        <strain evidence="2">HyVt-380</strain>
    </source>
</reference>